<protein>
    <submittedName>
        <fullName evidence="1">Uncharacterized protein</fullName>
    </submittedName>
</protein>
<dbReference type="AlphaFoldDB" id="A0A1D1VJE4"/>
<evidence type="ECO:0000313" key="2">
    <source>
        <dbReference type="Proteomes" id="UP000186922"/>
    </source>
</evidence>
<dbReference type="Proteomes" id="UP000186922">
    <property type="component" value="Unassembled WGS sequence"/>
</dbReference>
<reference evidence="1 2" key="1">
    <citation type="journal article" date="2016" name="Nat. Commun.">
        <title>Extremotolerant tardigrade genome and improved radiotolerance of human cultured cells by tardigrade-unique protein.</title>
        <authorList>
            <person name="Hashimoto T."/>
            <person name="Horikawa D.D."/>
            <person name="Saito Y."/>
            <person name="Kuwahara H."/>
            <person name="Kozuka-Hata H."/>
            <person name="Shin-I T."/>
            <person name="Minakuchi Y."/>
            <person name="Ohishi K."/>
            <person name="Motoyama A."/>
            <person name="Aizu T."/>
            <person name="Enomoto A."/>
            <person name="Kondo K."/>
            <person name="Tanaka S."/>
            <person name="Hara Y."/>
            <person name="Koshikawa S."/>
            <person name="Sagara H."/>
            <person name="Miura T."/>
            <person name="Yokobori S."/>
            <person name="Miyagawa K."/>
            <person name="Suzuki Y."/>
            <person name="Kubo T."/>
            <person name="Oyama M."/>
            <person name="Kohara Y."/>
            <person name="Fujiyama A."/>
            <person name="Arakawa K."/>
            <person name="Katayama T."/>
            <person name="Toyoda A."/>
            <person name="Kunieda T."/>
        </authorList>
    </citation>
    <scope>NUCLEOTIDE SEQUENCE [LARGE SCALE GENOMIC DNA]</scope>
    <source>
        <strain evidence="1 2">YOKOZUNA-1</strain>
    </source>
</reference>
<evidence type="ECO:0000313" key="1">
    <source>
        <dbReference type="EMBL" id="GAV01742.1"/>
    </source>
</evidence>
<proteinExistence type="predicted"/>
<accession>A0A1D1VJE4</accession>
<organism evidence="1 2">
    <name type="scientific">Ramazzottius varieornatus</name>
    <name type="common">Water bear</name>
    <name type="synonym">Tardigrade</name>
    <dbReference type="NCBI Taxonomy" id="947166"/>
    <lineage>
        <taxon>Eukaryota</taxon>
        <taxon>Metazoa</taxon>
        <taxon>Ecdysozoa</taxon>
        <taxon>Tardigrada</taxon>
        <taxon>Eutardigrada</taxon>
        <taxon>Parachela</taxon>
        <taxon>Hypsibioidea</taxon>
        <taxon>Ramazzottiidae</taxon>
        <taxon>Ramazzottius</taxon>
    </lineage>
</organism>
<keyword evidence="2" id="KW-1185">Reference proteome</keyword>
<dbReference type="EMBL" id="BDGG01000007">
    <property type="protein sequence ID" value="GAV01742.1"/>
    <property type="molecule type" value="Genomic_DNA"/>
</dbReference>
<gene>
    <name evidence="1" type="primary">RvY_12402-1</name>
    <name evidence="1" type="synonym">RvY_12402.1</name>
    <name evidence="1" type="ORF">RvY_12402</name>
</gene>
<name>A0A1D1VJE4_RAMVA</name>
<sequence length="85" mass="9638">MSTLKPRFLTTGTVSRTPSIDSASFFNQSAGERLRSTSHHGDNMRGNAQRWTRRLTPLITSKIASFIPNIYISHPTSHQTFHRQP</sequence>
<comment type="caution">
    <text evidence="1">The sequence shown here is derived from an EMBL/GenBank/DDBJ whole genome shotgun (WGS) entry which is preliminary data.</text>
</comment>